<evidence type="ECO:0000256" key="1">
    <source>
        <dbReference type="SAM" id="MobiDB-lite"/>
    </source>
</evidence>
<feature type="compositionally biased region" description="Pro residues" evidence="1">
    <location>
        <begin position="51"/>
        <end position="77"/>
    </location>
</feature>
<evidence type="ECO:0000256" key="2">
    <source>
        <dbReference type="SAM" id="SignalP"/>
    </source>
</evidence>
<keyword evidence="2" id="KW-0732">Signal</keyword>
<evidence type="ECO:0000313" key="3">
    <source>
        <dbReference type="EMBL" id="KAK6922242.1"/>
    </source>
</evidence>
<protein>
    <submittedName>
        <fullName evidence="3">Uncharacterized protein</fullName>
    </submittedName>
</protein>
<name>A0AAN8V7P5_9MAGN</name>
<feature type="signal peptide" evidence="2">
    <location>
        <begin position="1"/>
        <end position="24"/>
    </location>
</feature>
<evidence type="ECO:0000313" key="4">
    <source>
        <dbReference type="Proteomes" id="UP001370490"/>
    </source>
</evidence>
<comment type="caution">
    <text evidence="3">The sequence shown here is derived from an EMBL/GenBank/DDBJ whole genome shotgun (WGS) entry which is preliminary data.</text>
</comment>
<dbReference type="PANTHER" id="PTHR35094:SF1">
    <property type="entry name" value="PROTEIN, PUTATIVE-RELATED"/>
    <property type="match status" value="1"/>
</dbReference>
<feature type="region of interest" description="Disordered" evidence="1">
    <location>
        <begin position="32"/>
        <end position="77"/>
    </location>
</feature>
<organism evidence="3 4">
    <name type="scientific">Dillenia turbinata</name>
    <dbReference type="NCBI Taxonomy" id="194707"/>
    <lineage>
        <taxon>Eukaryota</taxon>
        <taxon>Viridiplantae</taxon>
        <taxon>Streptophyta</taxon>
        <taxon>Embryophyta</taxon>
        <taxon>Tracheophyta</taxon>
        <taxon>Spermatophyta</taxon>
        <taxon>Magnoliopsida</taxon>
        <taxon>eudicotyledons</taxon>
        <taxon>Gunneridae</taxon>
        <taxon>Pentapetalae</taxon>
        <taxon>Dilleniales</taxon>
        <taxon>Dilleniaceae</taxon>
        <taxon>Dillenia</taxon>
    </lineage>
</organism>
<dbReference type="EMBL" id="JBAMMX010000019">
    <property type="protein sequence ID" value="KAK6922242.1"/>
    <property type="molecule type" value="Genomic_DNA"/>
</dbReference>
<dbReference type="PANTHER" id="PTHR35094">
    <property type="entry name" value="LEUCINE-RICH REPEAT EXTENSIN-LIKE PROTEIN 2"/>
    <property type="match status" value="1"/>
</dbReference>
<gene>
    <name evidence="3" type="ORF">RJ641_012749</name>
</gene>
<dbReference type="Proteomes" id="UP001370490">
    <property type="component" value="Unassembled WGS sequence"/>
</dbReference>
<reference evidence="3 4" key="1">
    <citation type="submission" date="2023-12" db="EMBL/GenBank/DDBJ databases">
        <title>A high-quality genome assembly for Dillenia turbinata (Dilleniales).</title>
        <authorList>
            <person name="Chanderbali A."/>
        </authorList>
    </citation>
    <scope>NUCLEOTIDE SEQUENCE [LARGE SCALE GENOMIC DNA]</scope>
    <source>
        <strain evidence="3">LSX21</strain>
        <tissue evidence="3">Leaf</tissue>
    </source>
</reference>
<keyword evidence="4" id="KW-1185">Reference proteome</keyword>
<accession>A0AAN8V7P5</accession>
<proteinExistence type="predicted"/>
<feature type="chain" id="PRO_5042872587" evidence="2">
    <location>
        <begin position="25"/>
        <end position="162"/>
    </location>
</feature>
<dbReference type="AlphaFoldDB" id="A0AAN8V7P5"/>
<sequence length="162" mass="16708">MSKTLTRQTVPFKLLIGFLVIASAFDPIKGDDAPAIGSPTDTGVKCTPCTQPSPPPPPPPSPPPPPKKPPTPNCPPPPHPVVYPPPFIYITGPPGELYPIDSYNGAAPNSMVGVPLGVMITSGLLVGSTAFDMSSPCVHHHVCVSGTSSSSLSITLVVGLVW</sequence>